<reference evidence="2" key="1">
    <citation type="journal article" date="2019" name="Int. J. Syst. Evol. Microbiol.">
        <title>The Global Catalogue of Microorganisms (GCM) 10K type strain sequencing project: providing services to taxonomists for standard genome sequencing and annotation.</title>
        <authorList>
            <consortium name="The Broad Institute Genomics Platform"/>
            <consortium name="The Broad Institute Genome Sequencing Center for Infectious Disease"/>
            <person name="Wu L."/>
            <person name="Ma J."/>
        </authorList>
    </citation>
    <scope>NUCLEOTIDE SEQUENCE [LARGE SCALE GENOMIC DNA]</scope>
    <source>
        <strain evidence="2">CCUG 58760</strain>
    </source>
</reference>
<sequence length="63" mass="6778">MSLPPPDQRATTVLQKEVDNLKDTYKNCAEILGPNITPAGARALDRINDAILALSTELESRGA</sequence>
<evidence type="ECO:0000313" key="1">
    <source>
        <dbReference type="EMBL" id="MFC5357098.1"/>
    </source>
</evidence>
<evidence type="ECO:0000313" key="2">
    <source>
        <dbReference type="Proteomes" id="UP001596166"/>
    </source>
</evidence>
<accession>A0ABW0GC15</accession>
<proteinExistence type="predicted"/>
<comment type="caution">
    <text evidence="1">The sequence shown here is derived from an EMBL/GenBank/DDBJ whole genome shotgun (WGS) entry which is preliminary data.</text>
</comment>
<name>A0ABW0GC15_9PROT</name>
<dbReference type="Proteomes" id="UP001596166">
    <property type="component" value="Unassembled WGS sequence"/>
</dbReference>
<dbReference type="EMBL" id="JBHSLC010000038">
    <property type="protein sequence ID" value="MFC5357098.1"/>
    <property type="molecule type" value="Genomic_DNA"/>
</dbReference>
<protein>
    <submittedName>
        <fullName evidence="1">Uncharacterized protein</fullName>
    </submittedName>
</protein>
<gene>
    <name evidence="1" type="ORF">ACFPMG_18970</name>
</gene>
<dbReference type="RefSeq" id="WP_376996634.1">
    <property type="nucleotide sequence ID" value="NZ_JBHSLC010000038.1"/>
</dbReference>
<keyword evidence="2" id="KW-1185">Reference proteome</keyword>
<organism evidence="1 2">
    <name type="scientific">Azospirillum himalayense</name>
    <dbReference type="NCBI Taxonomy" id="654847"/>
    <lineage>
        <taxon>Bacteria</taxon>
        <taxon>Pseudomonadati</taxon>
        <taxon>Pseudomonadota</taxon>
        <taxon>Alphaproteobacteria</taxon>
        <taxon>Rhodospirillales</taxon>
        <taxon>Azospirillaceae</taxon>
        <taxon>Azospirillum</taxon>
    </lineage>
</organism>